<feature type="region of interest" description="Disordered" evidence="1">
    <location>
        <begin position="46"/>
        <end position="74"/>
    </location>
</feature>
<dbReference type="Proteomes" id="UP000006882">
    <property type="component" value="Chromosome G5"/>
</dbReference>
<protein>
    <submittedName>
        <fullName evidence="2">Uncharacterized protein</fullName>
    </submittedName>
</protein>
<organism evidence="2 3">
    <name type="scientific">Prunus persica</name>
    <name type="common">Peach</name>
    <name type="synonym">Amygdalus persica</name>
    <dbReference type="NCBI Taxonomy" id="3760"/>
    <lineage>
        <taxon>Eukaryota</taxon>
        <taxon>Viridiplantae</taxon>
        <taxon>Streptophyta</taxon>
        <taxon>Embryophyta</taxon>
        <taxon>Tracheophyta</taxon>
        <taxon>Spermatophyta</taxon>
        <taxon>Magnoliopsida</taxon>
        <taxon>eudicotyledons</taxon>
        <taxon>Gunneridae</taxon>
        <taxon>Pentapetalae</taxon>
        <taxon>rosids</taxon>
        <taxon>fabids</taxon>
        <taxon>Rosales</taxon>
        <taxon>Rosaceae</taxon>
        <taxon>Amygdaloideae</taxon>
        <taxon>Amygdaleae</taxon>
        <taxon>Prunus</taxon>
    </lineage>
</organism>
<dbReference type="EMBL" id="CM007655">
    <property type="protein sequence ID" value="ONI08014.1"/>
    <property type="molecule type" value="Genomic_DNA"/>
</dbReference>
<sequence>MGQLIWQGWQLQSADSPIPSCELGHVVHAKAWAACLLDRRVQREAGFTEQRKPPAHGSGRITGRCSTNPNCLMG</sequence>
<proteinExistence type="predicted"/>
<dbReference type="Gramene" id="ONI08014">
    <property type="protein sequence ID" value="ONI08014"/>
    <property type="gene ID" value="PRUPE_5G153300"/>
</dbReference>
<keyword evidence="3" id="KW-1185">Reference proteome</keyword>
<evidence type="ECO:0000313" key="2">
    <source>
        <dbReference type="EMBL" id="ONI08014.1"/>
    </source>
</evidence>
<name>A0A251P8V0_PRUPE</name>
<accession>A0A251P8V0</accession>
<evidence type="ECO:0000256" key="1">
    <source>
        <dbReference type="SAM" id="MobiDB-lite"/>
    </source>
</evidence>
<dbReference type="AlphaFoldDB" id="A0A251P8V0"/>
<gene>
    <name evidence="2" type="ORF">PRUPE_5G153300</name>
</gene>
<reference evidence="2 3" key="1">
    <citation type="journal article" date="2013" name="Nat. Genet.">
        <title>The high-quality draft genome of peach (Prunus persica) identifies unique patterns of genetic diversity, domestication and genome evolution.</title>
        <authorList>
            <consortium name="International Peach Genome Initiative"/>
            <person name="Verde I."/>
            <person name="Abbott A.G."/>
            <person name="Scalabrin S."/>
            <person name="Jung S."/>
            <person name="Shu S."/>
            <person name="Marroni F."/>
            <person name="Zhebentyayeva T."/>
            <person name="Dettori M.T."/>
            <person name="Grimwood J."/>
            <person name="Cattonaro F."/>
            <person name="Zuccolo A."/>
            <person name="Rossini L."/>
            <person name="Jenkins J."/>
            <person name="Vendramin E."/>
            <person name="Meisel L.A."/>
            <person name="Decroocq V."/>
            <person name="Sosinski B."/>
            <person name="Prochnik S."/>
            <person name="Mitros T."/>
            <person name="Policriti A."/>
            <person name="Cipriani G."/>
            <person name="Dondini L."/>
            <person name="Ficklin S."/>
            <person name="Goodstein D.M."/>
            <person name="Xuan P."/>
            <person name="Del Fabbro C."/>
            <person name="Aramini V."/>
            <person name="Copetti D."/>
            <person name="Gonzalez S."/>
            <person name="Horner D.S."/>
            <person name="Falchi R."/>
            <person name="Lucas S."/>
            <person name="Mica E."/>
            <person name="Maldonado J."/>
            <person name="Lazzari B."/>
            <person name="Bielenberg D."/>
            <person name="Pirona R."/>
            <person name="Miculan M."/>
            <person name="Barakat A."/>
            <person name="Testolin R."/>
            <person name="Stella A."/>
            <person name="Tartarini S."/>
            <person name="Tonutti P."/>
            <person name="Arus P."/>
            <person name="Orellana A."/>
            <person name="Wells C."/>
            <person name="Main D."/>
            <person name="Vizzotto G."/>
            <person name="Silva H."/>
            <person name="Salamini F."/>
            <person name="Schmutz J."/>
            <person name="Morgante M."/>
            <person name="Rokhsar D.S."/>
        </authorList>
    </citation>
    <scope>NUCLEOTIDE SEQUENCE [LARGE SCALE GENOMIC DNA]</scope>
    <source>
        <strain evidence="3">cv. Nemared</strain>
    </source>
</reference>
<evidence type="ECO:0000313" key="3">
    <source>
        <dbReference type="Proteomes" id="UP000006882"/>
    </source>
</evidence>
<feature type="compositionally biased region" description="Polar residues" evidence="1">
    <location>
        <begin position="64"/>
        <end position="74"/>
    </location>
</feature>
<dbReference type="AntiFam" id="ANF00038">
    <property type="entry name" value="Overlaps SRP RNA, same strand"/>
</dbReference>